<dbReference type="Gene3D" id="3.40.30.10">
    <property type="entry name" value="Glutaredoxin"/>
    <property type="match status" value="1"/>
</dbReference>
<dbReference type="InterPro" id="IPR000889">
    <property type="entry name" value="Glutathione_peroxidase"/>
</dbReference>
<dbReference type="InterPro" id="IPR036249">
    <property type="entry name" value="Thioredoxin-like_sf"/>
</dbReference>
<dbReference type="PRINTS" id="PR01011">
    <property type="entry name" value="GLUTPROXDASE"/>
</dbReference>
<evidence type="ECO:0000256" key="1">
    <source>
        <dbReference type="ARBA" id="ARBA00006926"/>
    </source>
</evidence>
<dbReference type="Proteomes" id="UP000266841">
    <property type="component" value="Unassembled WGS sequence"/>
</dbReference>
<keyword evidence="6" id="KW-1185">Reference proteome</keyword>
<reference evidence="5 6" key="1">
    <citation type="journal article" date="2012" name="Genome Biol.">
        <title>Genome and low-iron response of an oceanic diatom adapted to chronic iron limitation.</title>
        <authorList>
            <person name="Lommer M."/>
            <person name="Specht M."/>
            <person name="Roy A.S."/>
            <person name="Kraemer L."/>
            <person name="Andreson R."/>
            <person name="Gutowska M.A."/>
            <person name="Wolf J."/>
            <person name="Bergner S.V."/>
            <person name="Schilhabel M.B."/>
            <person name="Klostermeier U.C."/>
            <person name="Beiko R.G."/>
            <person name="Rosenstiel P."/>
            <person name="Hippler M."/>
            <person name="Laroche J."/>
        </authorList>
    </citation>
    <scope>NUCLEOTIDE SEQUENCE [LARGE SCALE GENOMIC DNA]</scope>
    <source>
        <strain evidence="5 6">CCMP1005</strain>
    </source>
</reference>
<dbReference type="PIRSF" id="PIRSF000303">
    <property type="entry name" value="Glutathion_perox"/>
    <property type="match status" value="1"/>
</dbReference>
<dbReference type="eggNOG" id="KOG1651">
    <property type="taxonomic scope" value="Eukaryota"/>
</dbReference>
<keyword evidence="3 4" id="KW-0560">Oxidoreductase</keyword>
<gene>
    <name evidence="5" type="ORF">THAOC_31031</name>
</gene>
<dbReference type="PANTHER" id="PTHR11592:SF78">
    <property type="entry name" value="GLUTATHIONE PEROXIDASE"/>
    <property type="match status" value="1"/>
</dbReference>
<name>K0RCP2_THAOC</name>
<dbReference type="InterPro" id="IPR029760">
    <property type="entry name" value="GPX_CS"/>
</dbReference>
<proteinExistence type="inferred from homology"/>
<dbReference type="PANTHER" id="PTHR11592">
    <property type="entry name" value="GLUTATHIONE PEROXIDASE"/>
    <property type="match status" value="1"/>
</dbReference>
<accession>K0RCP2</accession>
<protein>
    <recommendedName>
        <fullName evidence="4">Glutathione peroxidase</fullName>
    </recommendedName>
</protein>
<evidence type="ECO:0000256" key="2">
    <source>
        <dbReference type="ARBA" id="ARBA00022559"/>
    </source>
</evidence>
<organism evidence="5 6">
    <name type="scientific">Thalassiosira oceanica</name>
    <name type="common">Marine diatom</name>
    <dbReference type="NCBI Taxonomy" id="159749"/>
    <lineage>
        <taxon>Eukaryota</taxon>
        <taxon>Sar</taxon>
        <taxon>Stramenopiles</taxon>
        <taxon>Ochrophyta</taxon>
        <taxon>Bacillariophyta</taxon>
        <taxon>Coscinodiscophyceae</taxon>
        <taxon>Thalassiosirophycidae</taxon>
        <taxon>Thalassiosirales</taxon>
        <taxon>Thalassiosiraceae</taxon>
        <taxon>Thalassiosira</taxon>
    </lineage>
</organism>
<dbReference type="PROSITE" id="PS51355">
    <property type="entry name" value="GLUTATHIONE_PEROXID_3"/>
    <property type="match status" value="1"/>
</dbReference>
<dbReference type="SUPFAM" id="SSF52833">
    <property type="entry name" value="Thioredoxin-like"/>
    <property type="match status" value="1"/>
</dbReference>
<evidence type="ECO:0000256" key="3">
    <source>
        <dbReference type="ARBA" id="ARBA00023002"/>
    </source>
</evidence>
<keyword evidence="2 4" id="KW-0575">Peroxidase</keyword>
<evidence type="ECO:0000313" key="5">
    <source>
        <dbReference type="EMBL" id="EJK50039.1"/>
    </source>
</evidence>
<dbReference type="CDD" id="cd00340">
    <property type="entry name" value="GSH_Peroxidase"/>
    <property type="match status" value="1"/>
</dbReference>
<dbReference type="AlphaFoldDB" id="K0RCP2"/>
<comment type="similarity">
    <text evidence="1 4">Belongs to the glutathione peroxidase family.</text>
</comment>
<evidence type="ECO:0000256" key="4">
    <source>
        <dbReference type="RuleBase" id="RU000499"/>
    </source>
</evidence>
<evidence type="ECO:0000313" key="6">
    <source>
        <dbReference type="Proteomes" id="UP000266841"/>
    </source>
</evidence>
<sequence length="129" mass="14676">MTSTLVSKLYDTYGSRGFKILAFPCNQFGGQEPGTNEEILKFVDDKFGAGTKDKFVWFEKSHVNGKDTRELYSYLKKALPSTDGTRDIRWNFAKFLVDSEGIPFKRYGPKTNPEEMCADIEELLKKAGK</sequence>
<dbReference type="Pfam" id="PF00255">
    <property type="entry name" value="GSHPx"/>
    <property type="match status" value="1"/>
</dbReference>
<dbReference type="GO" id="GO:0006979">
    <property type="term" value="P:response to oxidative stress"/>
    <property type="evidence" value="ECO:0007669"/>
    <property type="project" value="InterPro"/>
</dbReference>
<dbReference type="EMBL" id="AGNL01044242">
    <property type="protein sequence ID" value="EJK50039.1"/>
    <property type="molecule type" value="Genomic_DNA"/>
</dbReference>
<dbReference type="GO" id="GO:0004601">
    <property type="term" value="F:peroxidase activity"/>
    <property type="evidence" value="ECO:0007669"/>
    <property type="project" value="UniProtKB-KW"/>
</dbReference>
<dbReference type="OrthoDB" id="446890at2759"/>
<dbReference type="OMA" id="RDYTEMN"/>
<dbReference type="PROSITE" id="PS00763">
    <property type="entry name" value="GLUTATHIONE_PEROXID_2"/>
    <property type="match status" value="1"/>
</dbReference>
<comment type="caution">
    <text evidence="5">The sequence shown here is derived from an EMBL/GenBank/DDBJ whole genome shotgun (WGS) entry which is preliminary data.</text>
</comment>